<evidence type="ECO:0000259" key="7">
    <source>
        <dbReference type="SMART" id="SM00043"/>
    </source>
</evidence>
<dbReference type="GO" id="GO:0006952">
    <property type="term" value="P:defense response"/>
    <property type="evidence" value="ECO:0007669"/>
    <property type="project" value="InterPro"/>
</dbReference>
<keyword evidence="5" id="KW-1015">Disulfide bond</keyword>
<comment type="caution">
    <text evidence="8">The sequence shown here is derived from an EMBL/GenBank/DDBJ whole genome shotgun (WGS) entry which is preliminary data.</text>
</comment>
<dbReference type="FunFam" id="3.10.450.10:FF:000003">
    <property type="entry name" value="Cathelicidin antimicrobial peptide"/>
    <property type="match status" value="1"/>
</dbReference>
<comment type="similarity">
    <text evidence="2">Belongs to the cathelicidin family.</text>
</comment>
<dbReference type="EMBL" id="LZPO01107908">
    <property type="protein sequence ID" value="OBS60253.1"/>
    <property type="molecule type" value="Genomic_DNA"/>
</dbReference>
<evidence type="ECO:0000313" key="8">
    <source>
        <dbReference type="EMBL" id="OBS60253.1"/>
    </source>
</evidence>
<dbReference type="OrthoDB" id="9835709at2759"/>
<dbReference type="STRING" id="56216.A0A1A6G237"/>
<reference evidence="8 9" key="1">
    <citation type="submission" date="2016-06" db="EMBL/GenBank/DDBJ databases">
        <title>The Draft Genome Sequence and Annotation of the Desert Woodrat Neotoma lepida.</title>
        <authorList>
            <person name="Campbell M."/>
            <person name="Oakeson K.F."/>
            <person name="Yandell M."/>
            <person name="Halpert J.R."/>
            <person name="Dearing D."/>
        </authorList>
    </citation>
    <scope>NUCLEOTIDE SEQUENCE [LARGE SCALE GENOMIC DNA]</scope>
    <source>
        <strain evidence="8">417</strain>
        <tissue evidence="8">Liver</tissue>
    </source>
</reference>
<dbReference type="Gene3D" id="3.10.450.10">
    <property type="match status" value="1"/>
</dbReference>
<dbReference type="InterPro" id="IPR001894">
    <property type="entry name" value="Cathelicidin-like"/>
</dbReference>
<dbReference type="InterPro" id="IPR000010">
    <property type="entry name" value="Cystatin_dom"/>
</dbReference>
<dbReference type="PROSITE" id="PS51257">
    <property type="entry name" value="PROKAR_LIPOPROTEIN"/>
    <property type="match status" value="1"/>
</dbReference>
<proteinExistence type="inferred from homology"/>
<accession>A0A1A6G237</accession>
<evidence type="ECO:0000256" key="1">
    <source>
        <dbReference type="ARBA" id="ARBA00004613"/>
    </source>
</evidence>
<feature type="domain" description="Cystatin" evidence="7">
    <location>
        <begin position="10"/>
        <end position="116"/>
    </location>
</feature>
<dbReference type="SMART" id="SM00043">
    <property type="entry name" value="CY"/>
    <property type="match status" value="1"/>
</dbReference>
<dbReference type="GO" id="GO:0004869">
    <property type="term" value="F:cysteine-type endopeptidase inhibitor activity"/>
    <property type="evidence" value="ECO:0007669"/>
    <property type="project" value="InterPro"/>
</dbReference>
<name>A0A1A6G237_NEOLE</name>
<keyword evidence="9" id="KW-1185">Reference proteome</keyword>
<comment type="subcellular location">
    <subcellularLocation>
        <location evidence="1">Secreted</location>
    </subcellularLocation>
</comment>
<gene>
    <name evidence="8" type="ORF">A6R68_08630</name>
</gene>
<sequence>MARLWKASVLVVALALVACEAQRPPTYEDIVEQAIEAYNNGRPGKPLFCLMDITLPSDQNPTSNFPLKFRIGETDCISIPERQPQNCNFLKNGENRNCTGQFIRRRLSTSLTLSCDRDCSREGKTTGTLGTIYCDGGDCLASLLQGAQVNGFPDDPVADVSEEDKLKDVPPKIRNLYENAKYDIINNIL</sequence>
<dbReference type="InterPro" id="IPR046350">
    <property type="entry name" value="Cystatin_sf"/>
</dbReference>
<dbReference type="GO" id="GO:0005615">
    <property type="term" value="C:extracellular space"/>
    <property type="evidence" value="ECO:0007669"/>
    <property type="project" value="TreeGrafter"/>
</dbReference>
<dbReference type="PANTHER" id="PTHR10206:SF4">
    <property type="entry name" value="NEUTROPHILIC GRANULE PROTEIN"/>
    <property type="match status" value="1"/>
</dbReference>
<dbReference type="AlphaFoldDB" id="A0A1A6G237"/>
<dbReference type="SUPFAM" id="SSF54403">
    <property type="entry name" value="Cystatin/monellin"/>
    <property type="match status" value="1"/>
</dbReference>
<evidence type="ECO:0000256" key="4">
    <source>
        <dbReference type="ARBA" id="ARBA00022729"/>
    </source>
</evidence>
<evidence type="ECO:0000256" key="2">
    <source>
        <dbReference type="ARBA" id="ARBA00005320"/>
    </source>
</evidence>
<dbReference type="Proteomes" id="UP000092124">
    <property type="component" value="Unassembled WGS sequence"/>
</dbReference>
<feature type="signal peptide" evidence="6">
    <location>
        <begin position="1"/>
        <end position="21"/>
    </location>
</feature>
<keyword evidence="4 6" id="KW-0732">Signal</keyword>
<evidence type="ECO:0000256" key="6">
    <source>
        <dbReference type="SAM" id="SignalP"/>
    </source>
</evidence>
<keyword evidence="3" id="KW-0964">Secreted</keyword>
<feature type="chain" id="PRO_5008345241" description="Cystatin domain-containing protein" evidence="6">
    <location>
        <begin position="22"/>
        <end position="189"/>
    </location>
</feature>
<organism evidence="8 9">
    <name type="scientific">Neotoma lepida</name>
    <name type="common">Desert woodrat</name>
    <dbReference type="NCBI Taxonomy" id="56216"/>
    <lineage>
        <taxon>Eukaryota</taxon>
        <taxon>Metazoa</taxon>
        <taxon>Chordata</taxon>
        <taxon>Craniata</taxon>
        <taxon>Vertebrata</taxon>
        <taxon>Euteleostomi</taxon>
        <taxon>Mammalia</taxon>
        <taxon>Eutheria</taxon>
        <taxon>Euarchontoglires</taxon>
        <taxon>Glires</taxon>
        <taxon>Rodentia</taxon>
        <taxon>Myomorpha</taxon>
        <taxon>Muroidea</taxon>
        <taxon>Cricetidae</taxon>
        <taxon>Neotominae</taxon>
        <taxon>Neotoma</taxon>
    </lineage>
</organism>
<protein>
    <recommendedName>
        <fullName evidence="7">Cystatin domain-containing protein</fullName>
    </recommendedName>
</protein>
<dbReference type="Pfam" id="PF00666">
    <property type="entry name" value="Cathelicidins"/>
    <property type="match status" value="1"/>
</dbReference>
<dbReference type="PANTHER" id="PTHR10206">
    <property type="entry name" value="CATHELICIDIN"/>
    <property type="match status" value="1"/>
</dbReference>
<evidence type="ECO:0000313" key="9">
    <source>
        <dbReference type="Proteomes" id="UP000092124"/>
    </source>
</evidence>
<feature type="non-terminal residue" evidence="8">
    <location>
        <position position="189"/>
    </location>
</feature>
<evidence type="ECO:0000256" key="5">
    <source>
        <dbReference type="ARBA" id="ARBA00023157"/>
    </source>
</evidence>
<evidence type="ECO:0000256" key="3">
    <source>
        <dbReference type="ARBA" id="ARBA00022525"/>
    </source>
</evidence>